<dbReference type="OrthoDB" id="9803916at2"/>
<dbReference type="PANTHER" id="PTHR11203">
    <property type="entry name" value="CLEAVAGE AND POLYADENYLATION SPECIFICITY FACTOR FAMILY MEMBER"/>
    <property type="match status" value="1"/>
</dbReference>
<organism evidence="4 5">
    <name type="scientific">Clostridium oryzae</name>
    <dbReference type="NCBI Taxonomy" id="1450648"/>
    <lineage>
        <taxon>Bacteria</taxon>
        <taxon>Bacillati</taxon>
        <taxon>Bacillota</taxon>
        <taxon>Clostridia</taxon>
        <taxon>Eubacteriales</taxon>
        <taxon>Clostridiaceae</taxon>
        <taxon>Clostridium</taxon>
    </lineage>
</organism>
<dbReference type="GO" id="GO:0016787">
    <property type="term" value="F:hydrolase activity"/>
    <property type="evidence" value="ECO:0007669"/>
    <property type="project" value="UniProtKB-KW"/>
</dbReference>
<dbReference type="InterPro" id="IPR050698">
    <property type="entry name" value="MBL"/>
</dbReference>
<dbReference type="InterPro" id="IPR036866">
    <property type="entry name" value="RibonucZ/Hydroxyglut_hydro"/>
</dbReference>
<dbReference type="PANTHER" id="PTHR11203:SF37">
    <property type="entry name" value="INTEGRATOR COMPLEX SUBUNIT 11"/>
    <property type="match status" value="1"/>
</dbReference>
<reference evidence="4 5" key="1">
    <citation type="submission" date="2017-03" db="EMBL/GenBank/DDBJ databases">
        <title>Genome sequence of Clostridium oryzae DSM 28571.</title>
        <authorList>
            <person name="Poehlein A."/>
            <person name="Daniel R."/>
        </authorList>
    </citation>
    <scope>NUCLEOTIDE SEQUENCE [LARGE SCALE GENOMIC DNA]</scope>
    <source>
        <strain evidence="4 5">DSM 28571</strain>
    </source>
</reference>
<dbReference type="SMART" id="SM01027">
    <property type="entry name" value="Beta-Casp"/>
    <property type="match status" value="1"/>
</dbReference>
<dbReference type="Pfam" id="PF16661">
    <property type="entry name" value="Lactamase_B_6"/>
    <property type="match status" value="1"/>
</dbReference>
<dbReference type="AlphaFoldDB" id="A0A1V4IYU9"/>
<comment type="caution">
    <text evidence="4">The sequence shown here is derived from an EMBL/GenBank/DDBJ whole genome shotgun (WGS) entry which is preliminary data.</text>
</comment>
<evidence type="ECO:0000313" key="5">
    <source>
        <dbReference type="Proteomes" id="UP000190080"/>
    </source>
</evidence>
<evidence type="ECO:0000259" key="2">
    <source>
        <dbReference type="SMART" id="SM00849"/>
    </source>
</evidence>
<dbReference type="InterPro" id="IPR011108">
    <property type="entry name" value="RMMBL"/>
</dbReference>
<protein>
    <submittedName>
        <fullName evidence="4">Ribonuclease</fullName>
        <ecNumber evidence="4">3.1.-.-</ecNumber>
    </submittedName>
</protein>
<evidence type="ECO:0000256" key="1">
    <source>
        <dbReference type="ARBA" id="ARBA00022801"/>
    </source>
</evidence>
<dbReference type="CDD" id="cd16295">
    <property type="entry name" value="TTHA0252-CPSF-like_MBL-fold"/>
    <property type="match status" value="1"/>
</dbReference>
<dbReference type="Pfam" id="PF10996">
    <property type="entry name" value="Beta-Casp"/>
    <property type="match status" value="1"/>
</dbReference>
<dbReference type="SUPFAM" id="SSF56281">
    <property type="entry name" value="Metallo-hydrolase/oxidoreductase"/>
    <property type="match status" value="1"/>
</dbReference>
<dbReference type="Gene3D" id="3.60.15.10">
    <property type="entry name" value="Ribonuclease Z/Hydroxyacylglutathione hydrolase-like"/>
    <property type="match status" value="1"/>
</dbReference>
<proteinExistence type="predicted"/>
<gene>
    <name evidence="4" type="ORF">CLORY_00790</name>
</gene>
<dbReference type="RefSeq" id="WP_079421601.1">
    <property type="nucleotide sequence ID" value="NZ_MZGV01000001.1"/>
</dbReference>
<evidence type="ECO:0000259" key="3">
    <source>
        <dbReference type="SMART" id="SM01027"/>
    </source>
</evidence>
<keyword evidence="1 4" id="KW-0378">Hydrolase</keyword>
<accession>A0A1V4IYU9</accession>
<feature type="domain" description="Metallo-beta-lactamase" evidence="2">
    <location>
        <begin position="13"/>
        <end position="220"/>
    </location>
</feature>
<dbReference type="Pfam" id="PF07521">
    <property type="entry name" value="RMMBL"/>
    <property type="match status" value="1"/>
</dbReference>
<dbReference type="Proteomes" id="UP000190080">
    <property type="component" value="Unassembled WGS sequence"/>
</dbReference>
<dbReference type="GO" id="GO:0004521">
    <property type="term" value="F:RNA endonuclease activity"/>
    <property type="evidence" value="ECO:0007669"/>
    <property type="project" value="TreeGrafter"/>
</dbReference>
<evidence type="ECO:0000313" key="4">
    <source>
        <dbReference type="EMBL" id="OPJ65079.1"/>
    </source>
</evidence>
<dbReference type="EMBL" id="MZGV01000001">
    <property type="protein sequence ID" value="OPJ65079.1"/>
    <property type="molecule type" value="Genomic_DNA"/>
</dbReference>
<sequence>MKVTFCGGAYEVGASCILLNIDNKNILLDCGIRQSQSKDILPDFRLIQEYGGVDAIIISHAHMDHTGSLPIISKEYPYAKIYMNIMTKDLLRVLLYDSIKIMSSKEAEIPIYSENDIVYMLDRVHTINYEVDLEILEGIKLTLYNSGHIAGGSCIYLIGKEGSFFYSGDFSLFLQNTVGGAKIPKLRPDAAIFESTYGDKLHSNRQIEEDRLLELARTCIENNGKMLIPAFALGRAQEILLILKKAMNNNKLKKVNVYVDGMIKNINRVYKQNPLYLKSSLGKKILRGIEPFYNENIIAVSNNEDREKIIGSKESCIVVSSSGMLTGGPSQYYAEKIASLENGYIVISGYQDEESPGSKLLSLVDSEEKLLEINNKIIPLKCYIDKIGLSAHGDKNEIKALIDRLTPKNIFLVHGEGTVIESLGREVQQNSIGRVYIPKCGETIEITIKNPRKQLSKNLPFKLMLKEDLNTENISVLWEYVRKYYPDRIFTVEELLFIWYGDYQAEDIKIEKLQLLLLNSVYFENDNRRFFMFKAKNAEEVEAALKPKEFKQNEIMEIIQKEFNDYNYKKISYILESKTVILNFDFPKAVPEAIYQQFSQFSHETDWNIEINTQTNMNALNDKLKMLIGEGNIKRISHYVDKNQVVVESVDLNRDYSKEKNEFKELTGFEFIIKGSEAKKDIEENSLVFSSKNTSFAMEQNQAISIIDEAFKYEEFMPYKKSIKAKAYMELYFISPMVGRRYSEKISLLADETGWSIAISNVVNQNKVLSLAEAFCREEEVELKKNPSFHPATQEVTIKPMLYEEDKFKRIKRAFEHNTGCELKIDAS</sequence>
<dbReference type="EC" id="3.1.-.-" evidence="4"/>
<dbReference type="STRING" id="1450648.CLORY_00790"/>
<name>A0A1V4IYU9_9CLOT</name>
<dbReference type="InterPro" id="IPR001279">
    <property type="entry name" value="Metallo-B-lactamas"/>
</dbReference>
<dbReference type="Gene3D" id="3.40.50.10890">
    <property type="match status" value="1"/>
</dbReference>
<dbReference type="InterPro" id="IPR022712">
    <property type="entry name" value="Beta_Casp"/>
</dbReference>
<feature type="domain" description="Beta-Casp" evidence="3">
    <location>
        <begin position="236"/>
        <end position="360"/>
    </location>
</feature>
<keyword evidence="5" id="KW-1185">Reference proteome</keyword>
<dbReference type="SMART" id="SM00849">
    <property type="entry name" value="Lactamase_B"/>
    <property type="match status" value="1"/>
</dbReference>